<protein>
    <submittedName>
        <fullName evidence="1">Uncharacterized protein</fullName>
    </submittedName>
</protein>
<reference evidence="1 2" key="1">
    <citation type="journal article" date="2011" name="J. Bacteriol.">
        <title>Draft Genome Sequence of Gordonia neofelifaecis NRRL B-59395, a Cholesterol-Degrading Actinomycete.</title>
        <authorList>
            <person name="Ge F."/>
            <person name="Li W."/>
            <person name="Chen G."/>
            <person name="Liu Y."/>
            <person name="Zhang G."/>
            <person name="Yong B."/>
            <person name="Wang Q."/>
            <person name="Wang N."/>
            <person name="Huang Z."/>
            <person name="Li W."/>
            <person name="Wang J."/>
            <person name="Wu C."/>
            <person name="Xie Q."/>
            <person name="Liu G."/>
        </authorList>
    </citation>
    <scope>NUCLEOTIDE SEQUENCE [LARGE SCALE GENOMIC DNA]</scope>
    <source>
        <strain evidence="1 2">NRRL B-59395</strain>
    </source>
</reference>
<name>F1YEE6_9ACTN</name>
<evidence type="ECO:0000313" key="2">
    <source>
        <dbReference type="Proteomes" id="UP000035065"/>
    </source>
</evidence>
<dbReference type="EMBL" id="AEUD01000001">
    <property type="protein sequence ID" value="EGD56779.1"/>
    <property type="molecule type" value="Genomic_DNA"/>
</dbReference>
<dbReference type="AlphaFoldDB" id="F1YEE6"/>
<comment type="caution">
    <text evidence="1">The sequence shown here is derived from an EMBL/GenBank/DDBJ whole genome shotgun (WGS) entry which is preliminary data.</text>
</comment>
<dbReference type="Proteomes" id="UP000035065">
    <property type="component" value="Unassembled WGS sequence"/>
</dbReference>
<evidence type="ECO:0000313" key="1">
    <source>
        <dbReference type="EMBL" id="EGD56779.1"/>
    </source>
</evidence>
<proteinExistence type="predicted"/>
<organism evidence="1 2">
    <name type="scientific">Gordonia neofelifaecis NRRL B-59395</name>
    <dbReference type="NCBI Taxonomy" id="644548"/>
    <lineage>
        <taxon>Bacteria</taxon>
        <taxon>Bacillati</taxon>
        <taxon>Actinomycetota</taxon>
        <taxon>Actinomycetes</taxon>
        <taxon>Mycobacteriales</taxon>
        <taxon>Gordoniaceae</taxon>
        <taxon>Gordonia</taxon>
    </lineage>
</organism>
<gene>
    <name evidence="1" type="ORF">SCNU_00335</name>
</gene>
<keyword evidence="2" id="KW-1185">Reference proteome</keyword>
<dbReference type="eggNOG" id="ENOG5031WA8">
    <property type="taxonomic scope" value="Bacteria"/>
</dbReference>
<sequence>MIIPAVFDASAYRAFAPPELGTVGDWGLFWNDAFATRWSALRPTWRLPATLHGIGPPSRLPDDESVVRSATARGPGFSITCRITGDPPPSIVLSGATRVVTAPTESRRLSSSSSAPAVTRARAVGMQLVAFDLELQTRFGPFPFRDGTAVWQSPGHASGSEVFTDITGAPDALAEPRMRPGDMVLPRLELLLLDLDTDC</sequence>
<accession>F1YEE6</accession>